<feature type="region of interest" description="Disordered" evidence="1">
    <location>
        <begin position="147"/>
        <end position="192"/>
    </location>
</feature>
<sequence>MSENDAVARFLSHAQQICTESQFIIDSLPNVKRFSIERSLRQLNAIHLVLANFDDPWISSERRLWRDVRRDTIEAFRQIFMYLEENDLLDMDSDAQQLALYLVYQPRIQRSLDETLVSWNQHKVRTAGNKSPVALYELSKEKAMNQGYWADPGDDVEAANDPLYGHDPSEPVPPEDDLHNDPQHSHMEEELPDTAAEREAGLFVNADDEIQWARDIIGGMDLERDDGNWGIDLYCQAVVLLSSHIS</sequence>
<feature type="compositionally biased region" description="Basic and acidic residues" evidence="1">
    <location>
        <begin position="176"/>
        <end position="192"/>
    </location>
</feature>
<proteinExistence type="predicted"/>
<evidence type="ECO:0000313" key="4">
    <source>
        <dbReference type="Proteomes" id="UP000305948"/>
    </source>
</evidence>
<dbReference type="AlphaFoldDB" id="A0A5C3N387"/>
<dbReference type="OrthoDB" id="2686689at2759"/>
<dbReference type="EMBL" id="ML213512">
    <property type="protein sequence ID" value="TFK50896.1"/>
    <property type="molecule type" value="Genomic_DNA"/>
</dbReference>
<evidence type="ECO:0000313" key="3">
    <source>
        <dbReference type="EMBL" id="TFK50896.1"/>
    </source>
</evidence>
<protein>
    <recommendedName>
        <fullName evidence="2">Integrase core domain-containing protein</fullName>
    </recommendedName>
</protein>
<gene>
    <name evidence="3" type="ORF">OE88DRAFT_1630323</name>
</gene>
<feature type="domain" description="Integrase core" evidence="2">
    <location>
        <begin position="62"/>
        <end position="138"/>
    </location>
</feature>
<evidence type="ECO:0000259" key="2">
    <source>
        <dbReference type="Pfam" id="PF24764"/>
    </source>
</evidence>
<accession>A0A5C3N387</accession>
<dbReference type="Pfam" id="PF24764">
    <property type="entry name" value="rva_4"/>
    <property type="match status" value="1"/>
</dbReference>
<evidence type="ECO:0000256" key="1">
    <source>
        <dbReference type="SAM" id="MobiDB-lite"/>
    </source>
</evidence>
<dbReference type="STRING" id="5364.A0A5C3N387"/>
<name>A0A5C3N387_9AGAM</name>
<dbReference type="InterPro" id="IPR058913">
    <property type="entry name" value="Integrase_dom_put"/>
</dbReference>
<organism evidence="3 4">
    <name type="scientific">Heliocybe sulcata</name>
    <dbReference type="NCBI Taxonomy" id="5364"/>
    <lineage>
        <taxon>Eukaryota</taxon>
        <taxon>Fungi</taxon>
        <taxon>Dikarya</taxon>
        <taxon>Basidiomycota</taxon>
        <taxon>Agaricomycotina</taxon>
        <taxon>Agaricomycetes</taxon>
        <taxon>Gloeophyllales</taxon>
        <taxon>Gloeophyllaceae</taxon>
        <taxon>Heliocybe</taxon>
    </lineage>
</organism>
<keyword evidence="4" id="KW-1185">Reference proteome</keyword>
<dbReference type="Proteomes" id="UP000305948">
    <property type="component" value="Unassembled WGS sequence"/>
</dbReference>
<reference evidence="3 4" key="1">
    <citation type="journal article" date="2019" name="Nat. Ecol. Evol.">
        <title>Megaphylogeny resolves global patterns of mushroom evolution.</title>
        <authorList>
            <person name="Varga T."/>
            <person name="Krizsan K."/>
            <person name="Foldi C."/>
            <person name="Dima B."/>
            <person name="Sanchez-Garcia M."/>
            <person name="Sanchez-Ramirez S."/>
            <person name="Szollosi G.J."/>
            <person name="Szarkandi J.G."/>
            <person name="Papp V."/>
            <person name="Albert L."/>
            <person name="Andreopoulos W."/>
            <person name="Angelini C."/>
            <person name="Antonin V."/>
            <person name="Barry K.W."/>
            <person name="Bougher N.L."/>
            <person name="Buchanan P."/>
            <person name="Buyck B."/>
            <person name="Bense V."/>
            <person name="Catcheside P."/>
            <person name="Chovatia M."/>
            <person name="Cooper J."/>
            <person name="Damon W."/>
            <person name="Desjardin D."/>
            <person name="Finy P."/>
            <person name="Geml J."/>
            <person name="Haridas S."/>
            <person name="Hughes K."/>
            <person name="Justo A."/>
            <person name="Karasinski D."/>
            <person name="Kautmanova I."/>
            <person name="Kiss B."/>
            <person name="Kocsube S."/>
            <person name="Kotiranta H."/>
            <person name="LaButti K.M."/>
            <person name="Lechner B.E."/>
            <person name="Liimatainen K."/>
            <person name="Lipzen A."/>
            <person name="Lukacs Z."/>
            <person name="Mihaltcheva S."/>
            <person name="Morgado L.N."/>
            <person name="Niskanen T."/>
            <person name="Noordeloos M.E."/>
            <person name="Ohm R.A."/>
            <person name="Ortiz-Santana B."/>
            <person name="Ovrebo C."/>
            <person name="Racz N."/>
            <person name="Riley R."/>
            <person name="Savchenko A."/>
            <person name="Shiryaev A."/>
            <person name="Soop K."/>
            <person name="Spirin V."/>
            <person name="Szebenyi C."/>
            <person name="Tomsovsky M."/>
            <person name="Tulloss R.E."/>
            <person name="Uehling J."/>
            <person name="Grigoriev I.V."/>
            <person name="Vagvolgyi C."/>
            <person name="Papp T."/>
            <person name="Martin F.M."/>
            <person name="Miettinen O."/>
            <person name="Hibbett D.S."/>
            <person name="Nagy L.G."/>
        </authorList>
    </citation>
    <scope>NUCLEOTIDE SEQUENCE [LARGE SCALE GENOMIC DNA]</scope>
    <source>
        <strain evidence="3 4">OMC1185</strain>
    </source>
</reference>